<evidence type="ECO:0000313" key="1">
    <source>
        <dbReference type="EMBL" id="RJT40629.1"/>
    </source>
</evidence>
<dbReference type="EMBL" id="QZWZ01000005">
    <property type="protein sequence ID" value="RJT40629.1"/>
    <property type="molecule type" value="Genomic_DNA"/>
</dbReference>
<gene>
    <name evidence="1" type="ORF">D3227_08720</name>
</gene>
<dbReference type="OrthoDB" id="7206808at2"/>
<dbReference type="InterPro" id="IPR010319">
    <property type="entry name" value="Transglutaminase-like_Cys_pept"/>
</dbReference>
<dbReference type="PANTHER" id="PTHR39327:SF1">
    <property type="entry name" value="BLR5470 PROTEIN"/>
    <property type="match status" value="1"/>
</dbReference>
<dbReference type="PANTHER" id="PTHR39327">
    <property type="match status" value="1"/>
</dbReference>
<protein>
    <recommendedName>
        <fullName evidence="3">Transglutaminase</fullName>
    </recommendedName>
</protein>
<dbReference type="AlphaFoldDB" id="A0A3A5KVM3"/>
<dbReference type="Pfam" id="PF06035">
    <property type="entry name" value="Peptidase_C93"/>
    <property type="match status" value="1"/>
</dbReference>
<organism evidence="1 2">
    <name type="scientific">Mesorhizobium waimense</name>
    <dbReference type="NCBI Taxonomy" id="1300307"/>
    <lineage>
        <taxon>Bacteria</taxon>
        <taxon>Pseudomonadati</taxon>
        <taxon>Pseudomonadota</taxon>
        <taxon>Alphaproteobacteria</taxon>
        <taxon>Hyphomicrobiales</taxon>
        <taxon>Phyllobacteriaceae</taxon>
        <taxon>Mesorhizobium</taxon>
    </lineage>
</organism>
<accession>A0A3A5KVM3</accession>
<comment type="caution">
    <text evidence="1">The sequence shown here is derived from an EMBL/GenBank/DDBJ whole genome shotgun (WGS) entry which is preliminary data.</text>
</comment>
<evidence type="ECO:0000313" key="2">
    <source>
        <dbReference type="Proteomes" id="UP000272706"/>
    </source>
</evidence>
<proteinExistence type="predicted"/>
<evidence type="ECO:0008006" key="3">
    <source>
        <dbReference type="Google" id="ProtNLM"/>
    </source>
</evidence>
<dbReference type="Gene3D" id="3.10.620.30">
    <property type="match status" value="1"/>
</dbReference>
<name>A0A3A5KVM3_9HYPH</name>
<sequence length="184" mass="19897">MAALIAAALAMAGCSETMQTSGSAAMMVTKGYAFAPPAFRPFCARQPRLCSTGGQVKQVKLTPARRAELQAVNSSVNARIKERSDPSAGSADDWRIPTKEGDCEDFAILKKSELMKRGWPASALLLTVVTLGGQGHTVLTVRTDKGDLILDNRSGAVRNWSQTSYHYFARQSQSENGKWTQIDS</sequence>
<dbReference type="Proteomes" id="UP000272706">
    <property type="component" value="Unassembled WGS sequence"/>
</dbReference>
<reference evidence="1 2" key="1">
    <citation type="submission" date="2018-09" db="EMBL/GenBank/DDBJ databases">
        <title>Mesorhizobium carmichaelinearum sp. nov. isolated from Carmichaelinea spp. root nodules in New Zealand.</title>
        <authorList>
            <person name="De Meyer S.E."/>
        </authorList>
    </citation>
    <scope>NUCLEOTIDE SEQUENCE [LARGE SCALE GENOMIC DNA]</scope>
    <source>
        <strain evidence="1 2">ICMP19557</strain>
    </source>
</reference>
<keyword evidence="2" id="KW-1185">Reference proteome</keyword>